<name>A0A2H4UTT2_9VIRU</name>
<reference evidence="1" key="1">
    <citation type="journal article" date="2017" name="Elife">
        <title>The kinetoplastid-infecting Bodo saltans virus (BsV), a window into the most abundant giant viruses in the sea.</title>
        <authorList>
            <person name="Deeg C.M."/>
            <person name="Chow C.-E.T."/>
            <person name="Suttle C.A."/>
        </authorList>
    </citation>
    <scope>NUCLEOTIDE SEQUENCE</scope>
    <source>
        <strain evidence="1">NG1</strain>
    </source>
</reference>
<gene>
    <name evidence="1" type="ORF">BMW23_0240</name>
</gene>
<evidence type="ECO:0000313" key="1">
    <source>
        <dbReference type="EMBL" id="ATZ80298.1"/>
    </source>
</evidence>
<keyword evidence="2" id="KW-1185">Reference proteome</keyword>
<dbReference type="EMBL" id="MF782455">
    <property type="protein sequence ID" value="ATZ80298.1"/>
    <property type="molecule type" value="Genomic_DNA"/>
</dbReference>
<protein>
    <submittedName>
        <fullName evidence="1">Uncharacterized protein</fullName>
    </submittedName>
</protein>
<dbReference type="Proteomes" id="UP000240325">
    <property type="component" value="Segment"/>
</dbReference>
<proteinExistence type="predicted"/>
<sequence>MNNIYTNKHNKYNLNDNEIENIDNVWNLINDFSITELSRSKYRNKIIKLVNKKYTIAQLYTLEIIIEKMYWNLRDKILIFFDKPHFSISHNSLNRIEKKIFTKNNHITETNIRKSYVYDNKNKQFIIDYHYPNDIDIIVSSIIINRSIYETFMQQNIDFETFKIPPYSNIIEFDYPFPNLNTISPFVYNDETRKNNIILMYYSDNCENNWF</sequence>
<accession>A0A2H4UTT2</accession>
<organism evidence="1">
    <name type="scientific">Bodo saltans virus</name>
    <dbReference type="NCBI Taxonomy" id="2024608"/>
    <lineage>
        <taxon>Viruses</taxon>
        <taxon>Varidnaviria</taxon>
        <taxon>Bamfordvirae</taxon>
        <taxon>Nucleocytoviricota</taxon>
        <taxon>Megaviricetes</taxon>
        <taxon>Imitervirales</taxon>
        <taxon>Mimiviridae</taxon>
        <taxon>Klosneuvirinae</taxon>
        <taxon>Theiavirus</taxon>
        <taxon>Theiavirus salishense</taxon>
    </lineage>
</organism>
<evidence type="ECO:0000313" key="2">
    <source>
        <dbReference type="Proteomes" id="UP000240325"/>
    </source>
</evidence>